<dbReference type="EMBL" id="ADBJ01000008">
    <property type="protein sequence ID" value="EFA84661.1"/>
    <property type="molecule type" value="Genomic_DNA"/>
</dbReference>
<evidence type="ECO:0000313" key="4">
    <source>
        <dbReference type="Proteomes" id="UP000001396"/>
    </source>
</evidence>
<feature type="region of interest" description="Disordered" evidence="2">
    <location>
        <begin position="167"/>
        <end position="211"/>
    </location>
</feature>
<protein>
    <submittedName>
        <fullName evidence="3">Uncharacterized protein</fullName>
    </submittedName>
</protein>
<dbReference type="InParanoid" id="D3B037"/>
<sequence>MKDIWKAAKKGDVKTIKKYVPSTIKVDQLDKEGRSALHWAIEGDQPEIAIYLMDNGANIELKDPKYLEAVCIFKCRKIIQLPIVVSLKKAVTVEKQEEIAIMLLKKGANLSSESKDHKSIDRLLETVPKRFQVTWKEVYQRKYNKTTIRPTAQSSPNLSSTINTQMSSISLSSSTPNANLSGSADSIPQATSQHSPQQQPPQTISSAKPASFSPPLKPLAVGVISTVAQAPVVSASGKTESNDAGQDHSGATVVHQEYHGLNGDVQGDTESRRRYRARASGERSETTERIDRFLQVQQQSTVFYAAERRHCSAAVGIDSKVDSIARYLLDDRARSSDGDPRTNDCTGYQ</sequence>
<evidence type="ECO:0000256" key="2">
    <source>
        <dbReference type="SAM" id="MobiDB-lite"/>
    </source>
</evidence>
<dbReference type="Gene3D" id="1.25.40.20">
    <property type="entry name" value="Ankyrin repeat-containing domain"/>
    <property type="match status" value="1"/>
</dbReference>
<dbReference type="PROSITE" id="PS50297">
    <property type="entry name" value="ANK_REP_REGION"/>
    <property type="match status" value="1"/>
</dbReference>
<keyword evidence="4" id="KW-1185">Reference proteome</keyword>
<evidence type="ECO:0000256" key="1">
    <source>
        <dbReference type="PROSITE-ProRule" id="PRU00023"/>
    </source>
</evidence>
<dbReference type="PROSITE" id="PS50088">
    <property type="entry name" value="ANK_REPEAT"/>
    <property type="match status" value="1"/>
</dbReference>
<dbReference type="AlphaFoldDB" id="D3B037"/>
<organism evidence="3 4">
    <name type="scientific">Heterostelium pallidum (strain ATCC 26659 / Pp 5 / PN500)</name>
    <name type="common">Cellular slime mold</name>
    <name type="synonym">Polysphondylium pallidum</name>
    <dbReference type="NCBI Taxonomy" id="670386"/>
    <lineage>
        <taxon>Eukaryota</taxon>
        <taxon>Amoebozoa</taxon>
        <taxon>Evosea</taxon>
        <taxon>Eumycetozoa</taxon>
        <taxon>Dictyostelia</taxon>
        <taxon>Acytosteliales</taxon>
        <taxon>Acytosteliaceae</taxon>
        <taxon>Heterostelium</taxon>
    </lineage>
</organism>
<dbReference type="SMART" id="SM00248">
    <property type="entry name" value="ANK"/>
    <property type="match status" value="1"/>
</dbReference>
<evidence type="ECO:0000313" key="3">
    <source>
        <dbReference type="EMBL" id="EFA84661.1"/>
    </source>
</evidence>
<reference evidence="3 4" key="1">
    <citation type="journal article" date="2011" name="Genome Res.">
        <title>Phylogeny-wide analysis of social amoeba genomes highlights ancient origins for complex intercellular communication.</title>
        <authorList>
            <person name="Heidel A.J."/>
            <person name="Lawal H.M."/>
            <person name="Felder M."/>
            <person name="Schilde C."/>
            <person name="Helps N.R."/>
            <person name="Tunggal B."/>
            <person name="Rivero F."/>
            <person name="John U."/>
            <person name="Schleicher M."/>
            <person name="Eichinger L."/>
            <person name="Platzer M."/>
            <person name="Noegel A.A."/>
            <person name="Schaap P."/>
            <person name="Gloeckner G."/>
        </authorList>
    </citation>
    <scope>NUCLEOTIDE SEQUENCE [LARGE SCALE GENOMIC DNA]</scope>
    <source>
        <strain evidence="4">ATCC 26659 / Pp 5 / PN500</strain>
    </source>
</reference>
<dbReference type="InterPro" id="IPR036770">
    <property type="entry name" value="Ankyrin_rpt-contain_sf"/>
</dbReference>
<keyword evidence="1" id="KW-0040">ANK repeat</keyword>
<comment type="caution">
    <text evidence="3">The sequence shown here is derived from an EMBL/GenBank/DDBJ whole genome shotgun (WGS) entry which is preliminary data.</text>
</comment>
<dbReference type="GeneID" id="31357180"/>
<feature type="compositionally biased region" description="Low complexity" evidence="2">
    <location>
        <begin position="188"/>
        <end position="207"/>
    </location>
</feature>
<dbReference type="SUPFAM" id="SSF48403">
    <property type="entry name" value="Ankyrin repeat"/>
    <property type="match status" value="1"/>
</dbReference>
<dbReference type="Pfam" id="PF12796">
    <property type="entry name" value="Ank_2"/>
    <property type="match status" value="1"/>
</dbReference>
<feature type="compositionally biased region" description="Polar residues" evidence="2">
    <location>
        <begin position="175"/>
        <end position="186"/>
    </location>
</feature>
<accession>D3B037</accession>
<dbReference type="RefSeq" id="XP_020436774.1">
    <property type="nucleotide sequence ID" value="XM_020572657.1"/>
</dbReference>
<dbReference type="InterPro" id="IPR002110">
    <property type="entry name" value="Ankyrin_rpt"/>
</dbReference>
<dbReference type="Proteomes" id="UP000001396">
    <property type="component" value="Unassembled WGS sequence"/>
</dbReference>
<dbReference type="STRING" id="670386.D3B037"/>
<name>D3B037_HETP5</name>
<proteinExistence type="predicted"/>
<feature type="repeat" description="ANK" evidence="1">
    <location>
        <begin position="32"/>
        <end position="64"/>
    </location>
</feature>
<gene>
    <name evidence="3" type="ORF">PPL_01651</name>
</gene>